<dbReference type="EMBL" id="JAOTJD010000017">
    <property type="protein sequence ID" value="MFD3264356.1"/>
    <property type="molecule type" value="Genomic_DNA"/>
</dbReference>
<proteinExistence type="predicted"/>
<feature type="transmembrane region" description="Helical" evidence="1">
    <location>
        <begin position="164"/>
        <end position="187"/>
    </location>
</feature>
<feature type="transmembrane region" description="Helical" evidence="1">
    <location>
        <begin position="91"/>
        <end position="115"/>
    </location>
</feature>
<keyword evidence="1" id="KW-0472">Membrane</keyword>
<gene>
    <name evidence="2" type="ORF">OCL97_10330</name>
</gene>
<dbReference type="Proteomes" id="UP001598130">
    <property type="component" value="Unassembled WGS sequence"/>
</dbReference>
<evidence type="ECO:0000256" key="1">
    <source>
        <dbReference type="SAM" id="Phobius"/>
    </source>
</evidence>
<comment type="caution">
    <text evidence="2">The sequence shown here is derived from an EMBL/GenBank/DDBJ whole genome shotgun (WGS) entry which is preliminary data.</text>
</comment>
<name>A0ABW6CQI0_9CAUL</name>
<feature type="transmembrane region" description="Helical" evidence="1">
    <location>
        <begin position="135"/>
        <end position="157"/>
    </location>
</feature>
<evidence type="ECO:0000313" key="3">
    <source>
        <dbReference type="Proteomes" id="UP001598130"/>
    </source>
</evidence>
<keyword evidence="1" id="KW-0812">Transmembrane</keyword>
<accession>A0ABW6CQI0</accession>
<feature type="transmembrane region" description="Helical" evidence="1">
    <location>
        <begin position="202"/>
        <end position="224"/>
    </location>
</feature>
<feature type="transmembrane region" description="Helical" evidence="1">
    <location>
        <begin position="59"/>
        <end position="79"/>
    </location>
</feature>
<reference evidence="2 3" key="1">
    <citation type="submission" date="2022-09" db="EMBL/GenBank/DDBJ databases">
        <title>New species of Phenylobacterium.</title>
        <authorList>
            <person name="Mieszkin S."/>
        </authorList>
    </citation>
    <scope>NUCLEOTIDE SEQUENCE [LARGE SCALE GENOMIC DNA]</scope>
    <source>
        <strain evidence="2 3">HK31-G</strain>
    </source>
</reference>
<organism evidence="2 3">
    <name type="scientific">Phenylobacterium ferrooxidans</name>
    <dbReference type="NCBI Taxonomy" id="2982689"/>
    <lineage>
        <taxon>Bacteria</taxon>
        <taxon>Pseudomonadati</taxon>
        <taxon>Pseudomonadota</taxon>
        <taxon>Alphaproteobacteria</taxon>
        <taxon>Caulobacterales</taxon>
        <taxon>Caulobacteraceae</taxon>
        <taxon>Phenylobacterium</taxon>
    </lineage>
</organism>
<dbReference type="RefSeq" id="WP_377369920.1">
    <property type="nucleotide sequence ID" value="NZ_JAOTJD010000017.1"/>
</dbReference>
<evidence type="ECO:0000313" key="2">
    <source>
        <dbReference type="EMBL" id="MFD3264356.1"/>
    </source>
</evidence>
<keyword evidence="3" id="KW-1185">Reference proteome</keyword>
<sequence>MTKSPGPPSPLRRWRRVVFAAFSVVVFLIAARVLVHEFRALNWSAVATAVHQWRQRFQLAVLLCGLSFAAVGLIEWRALRWAGTRIPPGEAFTVSFIANGFAHSLGASALVASAVRARLYARHGVGLTMSAAITAYQTATSTAGVATLVGVACLLGYGGGPGLFIGALTLGGVALYLTACGFARGALELWGHPFALPHLRDAIAQVALGAADNALAIGAFWMLLPPRAVVFPRFIVDYSVAYVGGAWSGVPGGAGPFEGLLVNCCLPSTRHVSPPPSWGSGSYSIWRR</sequence>
<protein>
    <submittedName>
        <fullName evidence="2">Uncharacterized protein</fullName>
    </submittedName>
</protein>
<keyword evidence="1" id="KW-1133">Transmembrane helix</keyword>